<dbReference type="OrthoDB" id="5578278at2759"/>
<protein>
    <recommendedName>
        <fullName evidence="6">TBC1 domain family member 31</fullName>
    </recommendedName>
</protein>
<feature type="coiled-coil region" evidence="3">
    <location>
        <begin position="703"/>
        <end position="730"/>
    </location>
</feature>
<dbReference type="GO" id="GO:0036064">
    <property type="term" value="C:ciliary basal body"/>
    <property type="evidence" value="ECO:0007669"/>
    <property type="project" value="TreeGrafter"/>
</dbReference>
<dbReference type="SUPFAM" id="SSF50978">
    <property type="entry name" value="WD40 repeat-like"/>
    <property type="match status" value="1"/>
</dbReference>
<dbReference type="InterPro" id="IPR051570">
    <property type="entry name" value="TBC1_cilium_biogenesis"/>
</dbReference>
<evidence type="ECO:0008006" key="6">
    <source>
        <dbReference type="Google" id="ProtNLM"/>
    </source>
</evidence>
<evidence type="ECO:0000256" key="2">
    <source>
        <dbReference type="ARBA" id="ARBA00022737"/>
    </source>
</evidence>
<keyword evidence="1" id="KW-0853">WD repeat</keyword>
<dbReference type="Gene3D" id="2.130.10.10">
    <property type="entry name" value="YVTN repeat-like/Quinoprotein amine dehydrogenase"/>
    <property type="match status" value="1"/>
</dbReference>
<evidence type="ECO:0000313" key="4">
    <source>
        <dbReference type="EMBL" id="KAF7275260.1"/>
    </source>
</evidence>
<proteinExistence type="predicted"/>
<dbReference type="PANTHER" id="PTHR19853">
    <property type="entry name" value="WD REPEAT CONTAINING PROTEIN 3 WDR3"/>
    <property type="match status" value="1"/>
</dbReference>
<dbReference type="InterPro" id="IPR036322">
    <property type="entry name" value="WD40_repeat_dom_sf"/>
</dbReference>
<evidence type="ECO:0000313" key="5">
    <source>
        <dbReference type="Proteomes" id="UP000625711"/>
    </source>
</evidence>
<keyword evidence="3" id="KW-0175">Coiled coil</keyword>
<dbReference type="Gene3D" id="1.10.472.80">
    <property type="entry name" value="Ypt/Rab-GAP domain of gyp1p, domain 3"/>
    <property type="match status" value="1"/>
</dbReference>
<keyword evidence="5" id="KW-1185">Reference proteome</keyword>
<gene>
    <name evidence="4" type="ORF">GWI33_012029</name>
</gene>
<dbReference type="PANTHER" id="PTHR19853:SF1">
    <property type="entry name" value="TBC1 DOMAIN FAMILY MEMBER 31"/>
    <property type="match status" value="1"/>
</dbReference>
<dbReference type="EMBL" id="JAACXV010010946">
    <property type="protein sequence ID" value="KAF7275260.1"/>
    <property type="molecule type" value="Genomic_DNA"/>
</dbReference>
<keyword evidence="2" id="KW-0677">Repeat</keyword>
<evidence type="ECO:0000256" key="1">
    <source>
        <dbReference type="ARBA" id="ARBA00022574"/>
    </source>
</evidence>
<dbReference type="AlphaFoldDB" id="A0A834IC70"/>
<evidence type="ECO:0000256" key="3">
    <source>
        <dbReference type="SAM" id="Coils"/>
    </source>
</evidence>
<dbReference type="GO" id="GO:0060271">
    <property type="term" value="P:cilium assembly"/>
    <property type="evidence" value="ECO:0007669"/>
    <property type="project" value="TreeGrafter"/>
</dbReference>
<accession>A0A834IC70</accession>
<name>A0A834IC70_RHYFE</name>
<dbReference type="InterPro" id="IPR015943">
    <property type="entry name" value="WD40/YVTN_repeat-like_dom_sf"/>
</dbReference>
<sequence>MDKIITSKDVKYEETKYYLNIKAPNNEGLILSVQETKGKKGIRFIYCDFHINGDILALGNTDYRIYFIDFKKKRYWALKQLDHFTCIKLCEYNDSHIFIGKANGVIDIIEIDFGKVISKLIGHEYPALSISFSQDICISASKYEAIIWDLTSSSKLQILSLEKHCTLKFVHIIPIFNNILVCYKDDIIQIWDINTLKSLKQFLPSNWKNYSVKSIAFSKNGKSMVVSGYLPILAIFQLNIWKLLKVINLPEYINTVKKIMFIPQNFDGGNNKLLCILSGSGQLYFYDVEKNILINKLASNVEITNYTISSSNDQYLCCLLCTGEVKIYDINMFIKVNEMTIIEKAEESKTVSRKKSKLKNFSKSSLEVKHQLNNILETDKLKAIIREYEEFPEAYRFIIWEKILKLPNNVKQYSSLISRVNIVAFKDLVEKFHLEDKVTVQCFKHVFNNIVTWCPFFAQVDFLPLFLFPFIKVSHKKPITCFELCCTLLINWCQHWFEYHPLPPINILAIIDNVLMEHDITLMQHYADNNINANVYCWLLLESAFSEVLNATQWLKFWDHVFINEPAYLLCAVVAYNILQRKHLLLFTNEYQIQNFFHCQQPVDIKGLIKKTYIILNNTSITNHPRQYLEEFRGLSCGSYPIFEEYPKDVVNFQSEQITYLREQLKQIQNIKDELLTTNIYGENRYQEQEIKNEEERRMIDVEKECMQKIKDYQSRLQCQQEELTHLRDKLCNTETHILNTARRKLRNHGSTLKAGVLEALVDGLDVSENVNKSEIARLRDDAKEKYLNLLRKEQNLEELIEPKLLSSDISKELNKAYKDTLKVKREIKKTKRRFKTPSKTEVYLTISLLNTLMEKIKKELANEYKSCECTSVMDNLKIVELQRETKALQKEVTQLVSLLGEKTVKTHSSHANKNPNFVQFHSTEMNN</sequence>
<dbReference type="Proteomes" id="UP000625711">
    <property type="component" value="Unassembled WGS sequence"/>
</dbReference>
<comment type="caution">
    <text evidence="4">The sequence shown here is derived from an EMBL/GenBank/DDBJ whole genome shotgun (WGS) entry which is preliminary data.</text>
</comment>
<reference evidence="4" key="1">
    <citation type="submission" date="2020-08" db="EMBL/GenBank/DDBJ databases">
        <title>Genome sequencing and assembly of the red palm weevil Rhynchophorus ferrugineus.</title>
        <authorList>
            <person name="Dias G.B."/>
            <person name="Bergman C.M."/>
            <person name="Manee M."/>
        </authorList>
    </citation>
    <scope>NUCLEOTIDE SEQUENCE</scope>
    <source>
        <strain evidence="4">AA-2017</strain>
        <tissue evidence="4">Whole larva</tissue>
    </source>
</reference>
<organism evidence="4 5">
    <name type="scientific">Rhynchophorus ferrugineus</name>
    <name type="common">Red palm weevil</name>
    <name type="synonym">Curculio ferrugineus</name>
    <dbReference type="NCBI Taxonomy" id="354439"/>
    <lineage>
        <taxon>Eukaryota</taxon>
        <taxon>Metazoa</taxon>
        <taxon>Ecdysozoa</taxon>
        <taxon>Arthropoda</taxon>
        <taxon>Hexapoda</taxon>
        <taxon>Insecta</taxon>
        <taxon>Pterygota</taxon>
        <taxon>Neoptera</taxon>
        <taxon>Endopterygota</taxon>
        <taxon>Coleoptera</taxon>
        <taxon>Polyphaga</taxon>
        <taxon>Cucujiformia</taxon>
        <taxon>Curculionidae</taxon>
        <taxon>Dryophthorinae</taxon>
        <taxon>Rhynchophorus</taxon>
    </lineage>
</organism>